<dbReference type="AlphaFoldDB" id="A0A9P6M990"/>
<accession>A0A9P6M990</accession>
<dbReference type="Proteomes" id="UP000749646">
    <property type="component" value="Unassembled WGS sequence"/>
</dbReference>
<protein>
    <submittedName>
        <fullName evidence="2">CD2 antigen cytoplasmic tail-binding protein 2</fullName>
    </submittedName>
</protein>
<evidence type="ECO:0000313" key="2">
    <source>
        <dbReference type="EMBL" id="KAF9981799.1"/>
    </source>
</evidence>
<organism evidence="2 3">
    <name type="scientific">Modicella reniformis</name>
    <dbReference type="NCBI Taxonomy" id="1440133"/>
    <lineage>
        <taxon>Eukaryota</taxon>
        <taxon>Fungi</taxon>
        <taxon>Fungi incertae sedis</taxon>
        <taxon>Mucoromycota</taxon>
        <taxon>Mortierellomycotina</taxon>
        <taxon>Mortierellomycetes</taxon>
        <taxon>Mortierellales</taxon>
        <taxon>Mortierellaceae</taxon>
        <taxon>Modicella</taxon>
    </lineage>
</organism>
<evidence type="ECO:0000313" key="3">
    <source>
        <dbReference type="Proteomes" id="UP000749646"/>
    </source>
</evidence>
<sequence>MTETDIYVEFLNIVRPSETVIQAIQRLGGRKKAVVKGEHFDIYEESYEQMVRILRRAGVIPDDWMVGTPILKPGERAEAIWEDDPLLSNPVNWEYKWATPPEGQSSDEVYGPFTSTEMKSWRDQGFFNQGILVRMVGDSTFEPGDSVTFE</sequence>
<dbReference type="InterPro" id="IPR039905">
    <property type="entry name" value="CD2BP2/Lin1"/>
</dbReference>
<feature type="domain" description="GYF" evidence="1">
    <location>
        <begin position="90"/>
        <end position="150"/>
    </location>
</feature>
<reference evidence="2" key="1">
    <citation type="journal article" date="2020" name="Fungal Divers.">
        <title>Resolving the Mortierellaceae phylogeny through synthesis of multi-gene phylogenetics and phylogenomics.</title>
        <authorList>
            <person name="Vandepol N."/>
            <person name="Liber J."/>
            <person name="Desiro A."/>
            <person name="Na H."/>
            <person name="Kennedy M."/>
            <person name="Barry K."/>
            <person name="Grigoriev I.V."/>
            <person name="Miller A.N."/>
            <person name="O'Donnell K."/>
            <person name="Stajich J.E."/>
            <person name="Bonito G."/>
        </authorList>
    </citation>
    <scope>NUCLEOTIDE SEQUENCE</scope>
    <source>
        <strain evidence="2">MES-2147</strain>
    </source>
</reference>
<dbReference type="InterPro" id="IPR003169">
    <property type="entry name" value="GYF"/>
</dbReference>
<name>A0A9P6M990_9FUNG</name>
<dbReference type="Gene3D" id="3.30.1490.40">
    <property type="match status" value="1"/>
</dbReference>
<dbReference type="EMBL" id="JAAAHW010003658">
    <property type="protein sequence ID" value="KAF9981799.1"/>
    <property type="molecule type" value="Genomic_DNA"/>
</dbReference>
<dbReference type="Pfam" id="PF02213">
    <property type="entry name" value="GYF"/>
    <property type="match status" value="1"/>
</dbReference>
<keyword evidence="3" id="KW-1185">Reference proteome</keyword>
<dbReference type="SMART" id="SM00444">
    <property type="entry name" value="GYF"/>
    <property type="match status" value="1"/>
</dbReference>
<comment type="caution">
    <text evidence="2">The sequence shown here is derived from an EMBL/GenBank/DDBJ whole genome shotgun (WGS) entry which is preliminary data.</text>
</comment>
<dbReference type="OrthoDB" id="331341at2759"/>
<gene>
    <name evidence="2" type="primary">CD2BP2</name>
    <name evidence="2" type="ORF">BGZ65_003565</name>
</gene>
<dbReference type="SUPFAM" id="SSF55277">
    <property type="entry name" value="GYF domain"/>
    <property type="match status" value="1"/>
</dbReference>
<dbReference type="PANTHER" id="PTHR13138">
    <property type="entry name" value="PROTEIN LIN1"/>
    <property type="match status" value="1"/>
</dbReference>
<dbReference type="PROSITE" id="PS50829">
    <property type="entry name" value="GYF"/>
    <property type="match status" value="1"/>
</dbReference>
<proteinExistence type="predicted"/>
<dbReference type="PANTHER" id="PTHR13138:SF3">
    <property type="entry name" value="CD2 ANTIGEN CYTOPLASMIC TAIL-BINDING PROTEIN 2"/>
    <property type="match status" value="1"/>
</dbReference>
<dbReference type="GO" id="GO:0005682">
    <property type="term" value="C:U5 snRNP"/>
    <property type="evidence" value="ECO:0007669"/>
    <property type="project" value="InterPro"/>
</dbReference>
<dbReference type="InterPro" id="IPR035445">
    <property type="entry name" value="GYF-like_dom_sf"/>
</dbReference>
<evidence type="ECO:0000259" key="1">
    <source>
        <dbReference type="PROSITE" id="PS50829"/>
    </source>
</evidence>